<sequence>MACTAATSLAINAAILRLYLRSQEPVRPGDLAKEA</sequence>
<reference evidence="1" key="1">
    <citation type="journal article" date="2014" name="Front. Microbiol.">
        <title>High frequency of phylogenetically diverse reductive dehalogenase-homologous genes in deep subseafloor sedimentary metagenomes.</title>
        <authorList>
            <person name="Kawai M."/>
            <person name="Futagami T."/>
            <person name="Toyoda A."/>
            <person name="Takaki Y."/>
            <person name="Nishi S."/>
            <person name="Hori S."/>
            <person name="Arai W."/>
            <person name="Tsubouchi T."/>
            <person name="Morono Y."/>
            <person name="Uchiyama I."/>
            <person name="Ito T."/>
            <person name="Fujiyama A."/>
            <person name="Inagaki F."/>
            <person name="Takami H."/>
        </authorList>
    </citation>
    <scope>NUCLEOTIDE SEQUENCE</scope>
    <source>
        <strain evidence="1">Expedition CK06-06</strain>
    </source>
</reference>
<gene>
    <name evidence="1" type="ORF">S01H1_41926</name>
</gene>
<organism evidence="1">
    <name type="scientific">marine sediment metagenome</name>
    <dbReference type="NCBI Taxonomy" id="412755"/>
    <lineage>
        <taxon>unclassified sequences</taxon>
        <taxon>metagenomes</taxon>
        <taxon>ecological metagenomes</taxon>
    </lineage>
</organism>
<comment type="caution">
    <text evidence="1">The sequence shown here is derived from an EMBL/GenBank/DDBJ whole genome shotgun (WGS) entry which is preliminary data.</text>
</comment>
<protein>
    <submittedName>
        <fullName evidence="1">Uncharacterized protein</fullName>
    </submittedName>
</protein>
<dbReference type="AlphaFoldDB" id="X0UQI8"/>
<proteinExistence type="predicted"/>
<evidence type="ECO:0000313" key="1">
    <source>
        <dbReference type="EMBL" id="GAG02553.1"/>
    </source>
</evidence>
<dbReference type="EMBL" id="BARS01026611">
    <property type="protein sequence ID" value="GAG02553.1"/>
    <property type="molecule type" value="Genomic_DNA"/>
</dbReference>
<name>X0UQI8_9ZZZZ</name>
<accession>X0UQI8</accession>
<feature type="non-terminal residue" evidence="1">
    <location>
        <position position="35"/>
    </location>
</feature>